<accession>A0A9X0WJC7</accession>
<keyword evidence="2" id="KW-1185">Reference proteome</keyword>
<reference evidence="1 2" key="1">
    <citation type="journal article" date="2020" name="Microorganisms">
        <title>Osmotic Adaptation and Compatible Solute Biosynthesis of Phototrophic Bacteria as Revealed from Genome Analyses.</title>
        <authorList>
            <person name="Imhoff J.F."/>
            <person name="Rahn T."/>
            <person name="Kunzel S."/>
            <person name="Keller A."/>
            <person name="Neulinger S.C."/>
        </authorList>
    </citation>
    <scope>NUCLEOTIDE SEQUENCE [LARGE SCALE GENOMIC DNA]</scope>
    <source>
        <strain evidence="1 2">DSM 21303</strain>
    </source>
</reference>
<comment type="caution">
    <text evidence="1">The sequence shown here is derived from an EMBL/GenBank/DDBJ whole genome shotgun (WGS) entry which is preliminary data.</text>
</comment>
<dbReference type="EMBL" id="NRSD01000016">
    <property type="protein sequence ID" value="MBK1645837.1"/>
    <property type="molecule type" value="Genomic_DNA"/>
</dbReference>
<dbReference type="Proteomes" id="UP001138802">
    <property type="component" value="Unassembled WGS sequence"/>
</dbReference>
<protein>
    <recommendedName>
        <fullName evidence="3">H-NS histone family protein</fullName>
    </recommendedName>
</protein>
<name>A0A9X0WJC7_9GAMM</name>
<dbReference type="AlphaFoldDB" id="A0A9X0WJC7"/>
<organism evidence="1 2">
    <name type="scientific">Thiocapsa imhoffii</name>
    <dbReference type="NCBI Taxonomy" id="382777"/>
    <lineage>
        <taxon>Bacteria</taxon>
        <taxon>Pseudomonadati</taxon>
        <taxon>Pseudomonadota</taxon>
        <taxon>Gammaproteobacteria</taxon>
        <taxon>Chromatiales</taxon>
        <taxon>Chromatiaceae</taxon>
        <taxon>Thiocapsa</taxon>
    </lineage>
</organism>
<evidence type="ECO:0008006" key="3">
    <source>
        <dbReference type="Google" id="ProtNLM"/>
    </source>
</evidence>
<evidence type="ECO:0000313" key="1">
    <source>
        <dbReference type="EMBL" id="MBK1645837.1"/>
    </source>
</evidence>
<proteinExistence type="predicted"/>
<sequence>MDSTPSHQLCFNANLDLSINATILIFDQRNPAHNWNGSMEYEQLSLDELQKQADEIAQQQSVIAQLLLKKREEGRGDFIRELREMILERGYDLEDIASRLTRGARKTTSNNPVDKRRYVDPNDHERFYIRGPLPGWLKEQMQANGYDPANKADRDRFKVERLTLIEP</sequence>
<gene>
    <name evidence="1" type="ORF">CKO25_14475</name>
</gene>
<evidence type="ECO:0000313" key="2">
    <source>
        <dbReference type="Proteomes" id="UP001138802"/>
    </source>
</evidence>